<evidence type="ECO:0000313" key="1">
    <source>
        <dbReference type="EMBL" id="ABV73285.1"/>
    </source>
</evidence>
<gene>
    <name evidence="1" type="ordered locus">A1E_01700</name>
</gene>
<reference evidence="2" key="1">
    <citation type="submission" date="2007-09" db="EMBL/GenBank/DDBJ databases">
        <title>Complete genome sequence of Rickettsia canadensis.</title>
        <authorList>
            <person name="Madan A."/>
            <person name="Fahey J."/>
            <person name="Helton E."/>
            <person name="Ketteman M."/>
            <person name="Madan A."/>
            <person name="Rodrigues S."/>
            <person name="Sanchez A."/>
            <person name="Whiting M."/>
            <person name="Dasch G."/>
            <person name="Eremeeva M."/>
        </authorList>
    </citation>
    <scope>NUCLEOTIDE SEQUENCE [LARGE SCALE GENOMIC DNA]</scope>
    <source>
        <strain evidence="2">McKiel</strain>
    </source>
</reference>
<evidence type="ECO:0000313" key="2">
    <source>
        <dbReference type="Proteomes" id="UP000007056"/>
    </source>
</evidence>
<protein>
    <submittedName>
        <fullName evidence="1">Uncharacterized protein</fullName>
    </submittedName>
</protein>
<name>A8EY52_RICCK</name>
<dbReference type="KEGG" id="rcm:A1E_01700"/>
<dbReference type="AlphaFoldDB" id="A8EY52"/>
<organism evidence="1 2">
    <name type="scientific">Rickettsia canadensis (strain McKiel)</name>
    <dbReference type="NCBI Taxonomy" id="293613"/>
    <lineage>
        <taxon>Bacteria</taxon>
        <taxon>Pseudomonadati</taxon>
        <taxon>Pseudomonadota</taxon>
        <taxon>Alphaproteobacteria</taxon>
        <taxon>Rickettsiales</taxon>
        <taxon>Rickettsiaceae</taxon>
        <taxon>Rickettsieae</taxon>
        <taxon>Rickettsia</taxon>
        <taxon>belli group</taxon>
    </lineage>
</organism>
<dbReference type="Proteomes" id="UP000007056">
    <property type="component" value="Chromosome"/>
</dbReference>
<accession>A8EY52</accession>
<dbReference type="HOGENOM" id="CLU_3221375_0_0_5"/>
<sequence length="44" mass="5414">MCTLRFDYINKQMRDFLEKNSAKYNTQVMDIEQNIFLLQLKKKI</sequence>
<dbReference type="EMBL" id="CP000409">
    <property type="protein sequence ID" value="ABV73285.1"/>
    <property type="molecule type" value="Genomic_DNA"/>
</dbReference>
<proteinExistence type="predicted"/>